<dbReference type="InterPro" id="IPR038352">
    <property type="entry name" value="Imelysin_sf"/>
</dbReference>
<feature type="signal peptide" evidence="3">
    <location>
        <begin position="1"/>
        <end position="18"/>
    </location>
</feature>
<dbReference type="OrthoDB" id="5729110at2"/>
<dbReference type="RefSeq" id="WP_159977044.1">
    <property type="nucleotide sequence ID" value="NZ_BLIV01000003.1"/>
</dbReference>
<feature type="chain" id="PRO_5024970139" evidence="3">
    <location>
        <begin position="19"/>
        <end position="323"/>
    </location>
</feature>
<evidence type="ECO:0000256" key="1">
    <source>
        <dbReference type="ARBA" id="ARBA00004196"/>
    </source>
</evidence>
<dbReference type="AlphaFoldDB" id="A0A640VPN9"/>
<dbReference type="Proteomes" id="UP000436522">
    <property type="component" value="Unassembled WGS sequence"/>
</dbReference>
<evidence type="ECO:0000256" key="2">
    <source>
        <dbReference type="ARBA" id="ARBA00022729"/>
    </source>
</evidence>
<keyword evidence="6" id="KW-1185">Reference proteome</keyword>
<gene>
    <name evidence="5" type="ORF">So717_21510</name>
</gene>
<protein>
    <submittedName>
        <fullName evidence="5">Signal peptidase</fullName>
    </submittedName>
</protein>
<organism evidence="5 6">
    <name type="scientific">Roseobacter cerasinus</name>
    <dbReference type="NCBI Taxonomy" id="2602289"/>
    <lineage>
        <taxon>Bacteria</taxon>
        <taxon>Pseudomonadati</taxon>
        <taxon>Pseudomonadota</taxon>
        <taxon>Alphaproteobacteria</taxon>
        <taxon>Rhodobacterales</taxon>
        <taxon>Roseobacteraceae</taxon>
        <taxon>Roseobacter</taxon>
    </lineage>
</organism>
<dbReference type="InterPro" id="IPR034984">
    <property type="entry name" value="Imelysin-like_IPPA"/>
</dbReference>
<dbReference type="Gene3D" id="1.20.1420.20">
    <property type="entry name" value="M75 peptidase, HXXE motif"/>
    <property type="match status" value="1"/>
</dbReference>
<name>A0A640VPN9_9RHOB</name>
<evidence type="ECO:0000313" key="5">
    <source>
        <dbReference type="EMBL" id="GFE50398.1"/>
    </source>
</evidence>
<comment type="caution">
    <text evidence="5">The sequence shown here is derived from an EMBL/GenBank/DDBJ whole genome shotgun (WGS) entry which is preliminary data.</text>
</comment>
<keyword evidence="2 3" id="KW-0732">Signal</keyword>
<evidence type="ECO:0000313" key="6">
    <source>
        <dbReference type="Proteomes" id="UP000436522"/>
    </source>
</evidence>
<dbReference type="GO" id="GO:0030313">
    <property type="term" value="C:cell envelope"/>
    <property type="evidence" value="ECO:0007669"/>
    <property type="project" value="UniProtKB-SubCell"/>
</dbReference>
<evidence type="ECO:0000256" key="3">
    <source>
        <dbReference type="SAM" id="SignalP"/>
    </source>
</evidence>
<dbReference type="CDD" id="cd14659">
    <property type="entry name" value="Imelysin-like_IPPA"/>
    <property type="match status" value="1"/>
</dbReference>
<dbReference type="Pfam" id="PF09375">
    <property type="entry name" value="Peptidase_M75"/>
    <property type="match status" value="1"/>
</dbReference>
<feature type="domain" description="Imelysin-like" evidence="4">
    <location>
        <begin position="32"/>
        <end position="299"/>
    </location>
</feature>
<dbReference type="EMBL" id="BLIV01000003">
    <property type="protein sequence ID" value="GFE50398.1"/>
    <property type="molecule type" value="Genomic_DNA"/>
</dbReference>
<sequence length="323" mass="34578">MKYVLVAACLYAPTSLVADVNAVVTDHILPAHAAFDEAGAALVTATAACDRPEMQAAYHAAFDAWMGASHIQFGPIEAQGLSLAIAFWPDPKNQTEKSLARLIAAEDPAVGDPLQFAEVSVAAQGLMALESLLFTEREESPYFCALAQAIAMHLAQSAASLNASWRGDHAQVLMRAGPQNAIYQSQAEAQRVIYTALSTGLEFLHDQRLGRPLGTFERPRPRRAEARRSERSQRNIVLSLHALEALATALADADIPETRAAFAEAIARADALDDPSLQGVADPARRFRIEVLQQAVGTVQRAVDEEIGAALGVRAGFNSLDGD</sequence>
<evidence type="ECO:0000259" key="4">
    <source>
        <dbReference type="Pfam" id="PF09375"/>
    </source>
</evidence>
<comment type="subcellular location">
    <subcellularLocation>
        <location evidence="1">Cell envelope</location>
    </subcellularLocation>
</comment>
<accession>A0A640VPN9</accession>
<proteinExistence type="predicted"/>
<reference evidence="5 6" key="1">
    <citation type="submission" date="2019-12" db="EMBL/GenBank/DDBJ databases">
        <title>Roseobacter cerasinus sp. nov., isolated from seawater around aquaculture.</title>
        <authorList>
            <person name="Muramatsu S."/>
            <person name="Takabe Y."/>
            <person name="Mori K."/>
            <person name="Takaichi S."/>
            <person name="Hanada S."/>
        </authorList>
    </citation>
    <scope>NUCLEOTIDE SEQUENCE [LARGE SCALE GENOMIC DNA]</scope>
    <source>
        <strain evidence="5 6">AI77</strain>
    </source>
</reference>
<dbReference type="InterPro" id="IPR018976">
    <property type="entry name" value="Imelysin-like"/>
</dbReference>